<keyword evidence="2" id="KW-0378">Hydrolase</keyword>
<dbReference type="CDD" id="cd08566">
    <property type="entry name" value="GDPD_AtGDE_like"/>
    <property type="match status" value="1"/>
</dbReference>
<dbReference type="KEGG" id="bvo:Pan97_29080"/>
<dbReference type="GO" id="GO:0005886">
    <property type="term" value="C:plasma membrane"/>
    <property type="evidence" value="ECO:0007669"/>
    <property type="project" value="TreeGrafter"/>
</dbReference>
<dbReference type="Pfam" id="PF03009">
    <property type="entry name" value="GDPD"/>
    <property type="match status" value="1"/>
</dbReference>
<dbReference type="SUPFAM" id="SSF51695">
    <property type="entry name" value="PLC-like phosphodiesterases"/>
    <property type="match status" value="1"/>
</dbReference>
<dbReference type="InterPro" id="IPR032160">
    <property type="entry name" value="DUF4996"/>
</dbReference>
<evidence type="ECO:0000259" key="1">
    <source>
        <dbReference type="PROSITE" id="PS51704"/>
    </source>
</evidence>
<dbReference type="PANTHER" id="PTHR46320:SF1">
    <property type="entry name" value="GLYCEROPHOSPHODIESTER PHOSPHODIESTERASE 1"/>
    <property type="match status" value="1"/>
</dbReference>
<keyword evidence="3" id="KW-1185">Reference proteome</keyword>
<dbReference type="GO" id="GO:0006644">
    <property type="term" value="P:phospholipid metabolic process"/>
    <property type="evidence" value="ECO:0007669"/>
    <property type="project" value="TreeGrafter"/>
</dbReference>
<organism evidence="2 3">
    <name type="scientific">Bremerella volcania</name>
    <dbReference type="NCBI Taxonomy" id="2527984"/>
    <lineage>
        <taxon>Bacteria</taxon>
        <taxon>Pseudomonadati</taxon>
        <taxon>Planctomycetota</taxon>
        <taxon>Planctomycetia</taxon>
        <taxon>Pirellulales</taxon>
        <taxon>Pirellulaceae</taxon>
        <taxon>Bremerella</taxon>
    </lineage>
</organism>
<gene>
    <name evidence="2" type="primary">glpQ1_2</name>
    <name evidence="2" type="ORF">Pan97_29080</name>
</gene>
<dbReference type="RefSeq" id="WP_144973550.1">
    <property type="nucleotide sequence ID" value="NZ_CP036289.1"/>
</dbReference>
<dbReference type="GO" id="GO:0070291">
    <property type="term" value="P:N-acylethanolamine metabolic process"/>
    <property type="evidence" value="ECO:0007669"/>
    <property type="project" value="TreeGrafter"/>
</dbReference>
<dbReference type="GO" id="GO:0008889">
    <property type="term" value="F:glycerophosphodiester phosphodiesterase activity"/>
    <property type="evidence" value="ECO:0007669"/>
    <property type="project" value="UniProtKB-EC"/>
</dbReference>
<accession>A0A518C9G3</accession>
<dbReference type="GO" id="GO:0006580">
    <property type="term" value="P:ethanolamine metabolic process"/>
    <property type="evidence" value="ECO:0007669"/>
    <property type="project" value="TreeGrafter"/>
</dbReference>
<dbReference type="Pfam" id="PF16387">
    <property type="entry name" value="DUF4996"/>
    <property type="match status" value="1"/>
</dbReference>
<dbReference type="Proteomes" id="UP000318626">
    <property type="component" value="Chromosome"/>
</dbReference>
<dbReference type="Gene3D" id="3.20.20.190">
    <property type="entry name" value="Phosphatidylinositol (PI) phosphodiesterase"/>
    <property type="match status" value="1"/>
</dbReference>
<proteinExistence type="predicted"/>
<dbReference type="PROSITE" id="PS51257">
    <property type="entry name" value="PROKAR_LIPOPROTEIN"/>
    <property type="match status" value="1"/>
</dbReference>
<dbReference type="EC" id="3.1.4.46" evidence="2"/>
<dbReference type="PROSITE" id="PS51704">
    <property type="entry name" value="GP_PDE"/>
    <property type="match status" value="1"/>
</dbReference>
<name>A0A518C9G3_9BACT</name>
<protein>
    <submittedName>
        <fullName evidence="2">Putative glycerophosphoryl diester phosphodiesterase 1</fullName>
        <ecNumber evidence="2">3.1.4.46</ecNumber>
    </submittedName>
</protein>
<dbReference type="InterPro" id="IPR017946">
    <property type="entry name" value="PLC-like_Pdiesterase_TIM-brl"/>
</dbReference>
<dbReference type="AlphaFoldDB" id="A0A518C9G3"/>
<reference evidence="3" key="1">
    <citation type="submission" date="2019-02" db="EMBL/GenBank/DDBJ databases">
        <title>Deep-cultivation of Planctomycetes and their phenomic and genomic characterization uncovers novel biology.</title>
        <authorList>
            <person name="Wiegand S."/>
            <person name="Jogler M."/>
            <person name="Boedeker C."/>
            <person name="Pinto D."/>
            <person name="Vollmers J."/>
            <person name="Rivas-Marin E."/>
            <person name="Kohn T."/>
            <person name="Peeters S.H."/>
            <person name="Heuer A."/>
            <person name="Rast P."/>
            <person name="Oberbeckmann S."/>
            <person name="Bunk B."/>
            <person name="Jeske O."/>
            <person name="Meyerdierks A."/>
            <person name="Storesund J.E."/>
            <person name="Kallscheuer N."/>
            <person name="Luecker S."/>
            <person name="Lage O.M."/>
            <person name="Pohl T."/>
            <person name="Merkel B.J."/>
            <person name="Hornburger P."/>
            <person name="Mueller R.-W."/>
            <person name="Bruemmer F."/>
            <person name="Labrenz M."/>
            <person name="Spormann A.M."/>
            <person name="Op den Camp H."/>
            <person name="Overmann J."/>
            <person name="Amann R."/>
            <person name="Jetten M.S.M."/>
            <person name="Mascher T."/>
            <person name="Medema M.H."/>
            <person name="Devos D.P."/>
            <person name="Kaster A.-K."/>
            <person name="Ovreas L."/>
            <person name="Rohde M."/>
            <person name="Galperin M.Y."/>
            <person name="Jogler C."/>
        </authorList>
    </citation>
    <scope>NUCLEOTIDE SEQUENCE [LARGE SCALE GENOMIC DNA]</scope>
    <source>
        <strain evidence="3">Pan97</strain>
    </source>
</reference>
<feature type="domain" description="GP-PDE" evidence="1">
    <location>
        <begin position="69"/>
        <end position="321"/>
    </location>
</feature>
<evidence type="ECO:0000313" key="3">
    <source>
        <dbReference type="Proteomes" id="UP000318626"/>
    </source>
</evidence>
<sequence>MRVLVFLTLALATVCGCGELPLSPAETQASPPERMAALSRQVADMPPIASDSRAAQLLSELKNVTNDKVFVVAHRGHWHAAPENSLAAIQSCIELGVDMVEIDVRPTMDGRYVLLHDKTLERSTNGTGKVSHHSLQQIQSLRFKDEEGRLTDHRIATLEEGLQLARGKILLYLDKSEYDIPEVYKIVKQYGMEDHVFFYGNRTVDELKSHCGDVFEEFHYLPKLGDSTTNASHYIASFTEQKKPLAFVTSFAKDDSSVLTQFDTIRQSGIRVWASPLWDELCAGHTDERALKDPAGNWGWLLDRGATMLCTDQPRELLEYLRSQGRHD</sequence>
<dbReference type="PANTHER" id="PTHR46320">
    <property type="entry name" value="GLYCEROPHOSPHODIESTER PHOSPHODIESTERASE 1"/>
    <property type="match status" value="1"/>
</dbReference>
<evidence type="ECO:0000313" key="2">
    <source>
        <dbReference type="EMBL" id="QDU75866.1"/>
    </source>
</evidence>
<dbReference type="OrthoDB" id="238714at2"/>
<dbReference type="EMBL" id="CP036289">
    <property type="protein sequence ID" value="QDU75866.1"/>
    <property type="molecule type" value="Genomic_DNA"/>
</dbReference>
<dbReference type="InterPro" id="IPR030395">
    <property type="entry name" value="GP_PDE_dom"/>
</dbReference>